<sequence>MPEENPAQNTQSLNTGALGVGLSENPASTALTQTPQITTQQSGSSKSKNIIAIIFGILIMVGGILAGVLLVGRAQDIREKAAEDVCLLSPENCVIIQDPENSGSYKVDGIAYNVFLTDTQVRAFDLSVTQDGCYQVLTQGDTVYWNKIGTSSDCNDLVNIQIWLTQLPTQSTPPTQSQCQTIKIYDTDWNLLSAEDINNLSPRDTIYLTAEGTTTNGQITQAKFTVNDTERSPVSTKKPGSNEFFDEYVIPSGTSQLNVTVKLYHSEFGWF</sequence>
<dbReference type="Proteomes" id="UP000177169">
    <property type="component" value="Unassembled WGS sequence"/>
</dbReference>
<feature type="transmembrane region" description="Helical" evidence="1">
    <location>
        <begin position="50"/>
        <end position="71"/>
    </location>
</feature>
<gene>
    <name evidence="2" type="ORF">A3D01_06505</name>
</gene>
<protein>
    <submittedName>
        <fullName evidence="2">Uncharacterized protein</fullName>
    </submittedName>
</protein>
<keyword evidence="1" id="KW-1133">Transmembrane helix</keyword>
<dbReference type="AlphaFoldDB" id="A0A1F7YYL5"/>
<evidence type="ECO:0000256" key="1">
    <source>
        <dbReference type="SAM" id="Phobius"/>
    </source>
</evidence>
<organism evidence="2 3">
    <name type="scientific">Candidatus Woesebacteria bacterium RIFCSPHIGHO2_02_FULL_39_13</name>
    <dbReference type="NCBI Taxonomy" id="1802505"/>
    <lineage>
        <taxon>Bacteria</taxon>
        <taxon>Candidatus Woeseibacteriota</taxon>
    </lineage>
</organism>
<reference evidence="2 3" key="1">
    <citation type="journal article" date="2016" name="Nat. Commun.">
        <title>Thousands of microbial genomes shed light on interconnected biogeochemical processes in an aquifer system.</title>
        <authorList>
            <person name="Anantharaman K."/>
            <person name="Brown C.T."/>
            <person name="Hug L.A."/>
            <person name="Sharon I."/>
            <person name="Castelle C.J."/>
            <person name="Probst A.J."/>
            <person name="Thomas B.C."/>
            <person name="Singh A."/>
            <person name="Wilkins M.J."/>
            <person name="Karaoz U."/>
            <person name="Brodie E.L."/>
            <person name="Williams K.H."/>
            <person name="Hubbard S.S."/>
            <person name="Banfield J.F."/>
        </authorList>
    </citation>
    <scope>NUCLEOTIDE SEQUENCE [LARGE SCALE GENOMIC DNA]</scope>
</reference>
<keyword evidence="1" id="KW-0812">Transmembrane</keyword>
<comment type="caution">
    <text evidence="2">The sequence shown here is derived from an EMBL/GenBank/DDBJ whole genome shotgun (WGS) entry which is preliminary data.</text>
</comment>
<dbReference type="EMBL" id="MGGR01000034">
    <property type="protein sequence ID" value="OGM32284.1"/>
    <property type="molecule type" value="Genomic_DNA"/>
</dbReference>
<accession>A0A1F7YYL5</accession>
<proteinExistence type="predicted"/>
<evidence type="ECO:0000313" key="2">
    <source>
        <dbReference type="EMBL" id="OGM32284.1"/>
    </source>
</evidence>
<name>A0A1F7YYL5_9BACT</name>
<evidence type="ECO:0000313" key="3">
    <source>
        <dbReference type="Proteomes" id="UP000177169"/>
    </source>
</evidence>
<keyword evidence="1" id="KW-0472">Membrane</keyword>